<dbReference type="AlphaFoldDB" id="A0A9K3PAK2"/>
<gene>
    <name evidence="1" type="ORF">IV203_006403</name>
</gene>
<name>A0A9K3PAK2_9STRA</name>
<evidence type="ECO:0000313" key="2">
    <source>
        <dbReference type="Proteomes" id="UP000693970"/>
    </source>
</evidence>
<proteinExistence type="predicted"/>
<reference evidence="1" key="1">
    <citation type="journal article" date="2021" name="Sci. Rep.">
        <title>Diploid genomic architecture of Nitzschia inconspicua, an elite biomass production diatom.</title>
        <authorList>
            <person name="Oliver A."/>
            <person name="Podell S."/>
            <person name="Pinowska A."/>
            <person name="Traller J.C."/>
            <person name="Smith S.R."/>
            <person name="McClure R."/>
            <person name="Beliaev A."/>
            <person name="Bohutskyi P."/>
            <person name="Hill E.A."/>
            <person name="Rabines A."/>
            <person name="Zheng H."/>
            <person name="Allen L.Z."/>
            <person name="Kuo A."/>
            <person name="Grigoriev I.V."/>
            <person name="Allen A.E."/>
            <person name="Hazlebeck D."/>
            <person name="Allen E.E."/>
        </authorList>
    </citation>
    <scope>NUCLEOTIDE SEQUENCE</scope>
    <source>
        <strain evidence="1">Hildebrandi</strain>
    </source>
</reference>
<dbReference type="Proteomes" id="UP000693970">
    <property type="component" value="Unassembled WGS sequence"/>
</dbReference>
<comment type="caution">
    <text evidence="1">The sequence shown here is derived from an EMBL/GenBank/DDBJ whole genome shotgun (WGS) entry which is preliminary data.</text>
</comment>
<organism evidence="1 2">
    <name type="scientific">Nitzschia inconspicua</name>
    <dbReference type="NCBI Taxonomy" id="303405"/>
    <lineage>
        <taxon>Eukaryota</taxon>
        <taxon>Sar</taxon>
        <taxon>Stramenopiles</taxon>
        <taxon>Ochrophyta</taxon>
        <taxon>Bacillariophyta</taxon>
        <taxon>Bacillariophyceae</taxon>
        <taxon>Bacillariophycidae</taxon>
        <taxon>Bacillariales</taxon>
        <taxon>Bacillariaceae</taxon>
        <taxon>Nitzschia</taxon>
    </lineage>
</organism>
<dbReference type="EMBL" id="JAGRRH010000028">
    <property type="protein sequence ID" value="KAG7340000.1"/>
    <property type="molecule type" value="Genomic_DNA"/>
</dbReference>
<keyword evidence="2" id="KW-1185">Reference proteome</keyword>
<reference evidence="1" key="2">
    <citation type="submission" date="2021-04" db="EMBL/GenBank/DDBJ databases">
        <authorList>
            <person name="Podell S."/>
        </authorList>
    </citation>
    <scope>NUCLEOTIDE SEQUENCE</scope>
    <source>
        <strain evidence="1">Hildebrandi</strain>
    </source>
</reference>
<protein>
    <submittedName>
        <fullName evidence="1">Uncharacterized protein</fullName>
    </submittedName>
</protein>
<sequence length="151" mass="17606">MSELFDENGQLRYLQWTFDSGFWRYPKGCTKHRKSFFRRPAISSIKDLDIRLINDPTLYDESDGAELIATSSKIVETKNTWDHVRMTDFGRGRNRDHGRYRVMNPWVVPTLLCLLENAITEDTFSIRIENPEDACIFLRSSVVLVFVVVVV</sequence>
<accession>A0A9K3PAK2</accession>
<evidence type="ECO:0000313" key="1">
    <source>
        <dbReference type="EMBL" id="KAG7340000.1"/>
    </source>
</evidence>